<reference evidence="8" key="1">
    <citation type="journal article" date="2019" name="Int. J. Syst. Evol. Microbiol.">
        <title>The Global Catalogue of Microorganisms (GCM) 10K type strain sequencing project: providing services to taxonomists for standard genome sequencing and annotation.</title>
        <authorList>
            <consortium name="The Broad Institute Genomics Platform"/>
            <consortium name="The Broad Institute Genome Sequencing Center for Infectious Disease"/>
            <person name="Wu L."/>
            <person name="Ma J."/>
        </authorList>
    </citation>
    <scope>NUCLEOTIDE SEQUENCE [LARGE SCALE GENOMIC DNA]</scope>
    <source>
        <strain evidence="8">KCTC 52141</strain>
    </source>
</reference>
<gene>
    <name evidence="7" type="ORF">ACFOEB_06570</name>
</gene>
<dbReference type="SUPFAM" id="SSF53223">
    <property type="entry name" value="Aminoacid dehydrogenase-like, N-terminal domain"/>
    <property type="match status" value="1"/>
</dbReference>
<evidence type="ECO:0000259" key="6">
    <source>
        <dbReference type="Pfam" id="PF21077"/>
    </source>
</evidence>
<protein>
    <submittedName>
        <fullName evidence="7">NAD-glutamate dehydrogenase</fullName>
    </submittedName>
</protein>
<sequence length="1619" mass="182247">MSNTDVFSSASDQVVQKVTDTVAAQAKPDQAEACRQWCRLFFRHFPGEDFDGRPLGDVSALVSWIWQQLTYTEAYPNVQVFNPHHETHGFDGAHTVLLVHQRDMPFLVDSVRLELTAKNIPIYSVKSTPFAADRPDGWLRNVAPLNSQEAPAEALLYFEIGTITDADVLRELEQALREVLGQVVQVVRDFPNLKACAQQVADELDGVLDDNQLHGVAGAQEFLRWLMADHFTFLGYAEFDRVERDGQEVLQENTARRLGLFDDGGPRKVKTFDGSSPGVERFYLSPSVMAFSKSPELSRVHRHVYPDYVVVKRFDNTGAVCGEARFLGLYTSSVYYDSPEKIPLVRDKITELRERIGLNPWTHEGKALAQVIATYPRDELFQASTAELYETITGILAIGERYQVRVFARADRFGKFLSCLVYIPRDLFSSAVRERIQTYIAEQIGACDQQFNTYFSESVLARVHLVFRLPKDDSAEFDLEAIERGVAAEVRSWEDDLYQSLKEVYGEERAWQLQQKYRQSFGNSYQEYYCGGDAVADIAILESLTANDEPLALELLDGEEAKTLRFKLFHRGDAVALSDIIPLVENMGLRVIAEHPFRLKHHTGVTIWLHDFTLQPRRGEVVFSQALAERFKNTVEALWYGRADNDSFNRLVIDAGLDWRSADMLRAYAAYLRQTLVSYTLDYVVDALVAHSDITAQLCRYFAIKFDPNWRAENQDEENHKNRDVALEDCEASILAALDDVANLNEDRIIRHYLNLLKASLRCNFYQGRERDYFAVKLASRRLLDIPEPRPLYEIFVYSKRFEGVHLRGGKIARGGLRWSDRLQDYRTEVLGLVKAQQVKNAVIVPSGAKGGFVCKQAAQLNRDDFLAEGIACYKQFINALLDLTDNLVDDKIAPPEQLLRYDEDDPYLVVAADKGTASFSDTANAIALEHGFWLGDAFASGGSHGYDHKAMGITARGAWVSVQRHFLERDLDVQKTPFSVIGIGDMGGDVFGNGMLCSAQTKLLAAFNNLHIFIDPSPDPAASYAERERLFKMPRSSWADYNRELISAGGGVFERSAKSISISDAMQERFALEADQLTPDELIHKLLQAPVDLIWNGGIGTYVKARQESHADVGDKTSDSLRVNGEQLRCKVFAEGGNLGMTQRGRVEFCRNGGACNTDFIDNSAGVDCSDHEVNIKILLADLLKRGELQESNRDELLEAMTEEVAASVLAHNYQQTQAISLAEGDVLERSSEYRRFINHLESEGKLDRTLEFLPNDEELIERHGKEQGLTRPELSVLISYAKVDLKEQLASSVIVDEPSVKRLCAEAFPERLRKPYKDAIERHRLRREIIATQLANELVNRQGFTFVQRLRDATGADSAKVASAYRVAREVEQSPQRWAALESLDYQVSAEVQMALMQELMRRVRRTTRWFLRNRSGGIDIGADIECFAQSVQEVKPMLAQGMADTTKASWHERIGFFTAAGVSESLAQETVSAGYLYAGLGVVEVARGCNRALALVARVYTALIEALELDGFARQLSSVRVDNYWQALAREAYMDDLESELRRMTEILARECDPAADAEAGAVAVERWCEEHRAAIDRWALMAGHVRASQTADYAMFSVALRELTDLARIAESRLD</sequence>
<feature type="domain" description="NAD-glutamate dehydrogenase catalytic" evidence="2">
    <location>
        <begin position="734"/>
        <end position="1223"/>
    </location>
</feature>
<feature type="domain" description="NAD-glutamate dehydrogenase ACT2" evidence="5">
    <location>
        <begin position="405"/>
        <end position="494"/>
    </location>
</feature>
<dbReference type="PANTHER" id="PTHR43403">
    <property type="entry name" value="NAD-SPECIFIC GLUTAMATE DEHYDROGENASE"/>
    <property type="match status" value="1"/>
</dbReference>
<evidence type="ECO:0000313" key="8">
    <source>
        <dbReference type="Proteomes" id="UP001595548"/>
    </source>
</evidence>
<evidence type="ECO:0000259" key="3">
    <source>
        <dbReference type="Pfam" id="PF21074"/>
    </source>
</evidence>
<dbReference type="Pfam" id="PF21077">
    <property type="entry name" value="GDH_ACT3"/>
    <property type="match status" value="1"/>
</dbReference>
<feature type="domain" description="NAD-glutamate dehydrogenase ACT3" evidence="6">
    <location>
        <begin position="558"/>
        <end position="620"/>
    </location>
</feature>
<proteinExistence type="predicted"/>
<dbReference type="Pfam" id="PF21079">
    <property type="entry name" value="GDH_HM2"/>
    <property type="match status" value="1"/>
</dbReference>
<feature type="domain" description="NAD-glutamate dehydrogenase N-terminal ACT1" evidence="4">
    <location>
        <begin position="39"/>
        <end position="176"/>
    </location>
</feature>
<dbReference type="Pfam" id="PF21074">
    <property type="entry name" value="GDH_C"/>
    <property type="match status" value="1"/>
</dbReference>
<accession>A0ABV7HLZ6</accession>
<dbReference type="Pfam" id="PF21078">
    <property type="entry name" value="GDH_HM3"/>
    <property type="match status" value="1"/>
</dbReference>
<dbReference type="InterPro" id="IPR049056">
    <property type="entry name" value="NAD_Glu_DH_HM3"/>
</dbReference>
<dbReference type="Pfam" id="PF21075">
    <property type="entry name" value="GDH_ACT1"/>
    <property type="match status" value="1"/>
</dbReference>
<dbReference type="InterPro" id="IPR028971">
    <property type="entry name" value="NAD-GDH_cat"/>
</dbReference>
<keyword evidence="8" id="KW-1185">Reference proteome</keyword>
<dbReference type="InterPro" id="IPR049064">
    <property type="entry name" value="NAD_Glu_DH_ACT3"/>
</dbReference>
<evidence type="ECO:0000256" key="1">
    <source>
        <dbReference type="ARBA" id="ARBA00023002"/>
    </source>
</evidence>
<name>A0ABV7HLZ6_9GAMM</name>
<evidence type="ECO:0000259" key="4">
    <source>
        <dbReference type="Pfam" id="PF21075"/>
    </source>
</evidence>
<evidence type="ECO:0000259" key="5">
    <source>
        <dbReference type="Pfam" id="PF21076"/>
    </source>
</evidence>
<dbReference type="PANTHER" id="PTHR43403:SF1">
    <property type="entry name" value="NAD-SPECIFIC GLUTAMATE DEHYDROGENASE"/>
    <property type="match status" value="1"/>
</dbReference>
<keyword evidence="1" id="KW-0560">Oxidoreductase</keyword>
<comment type="caution">
    <text evidence="7">The sequence shown here is derived from an EMBL/GenBank/DDBJ whole genome shotgun (WGS) entry which is preliminary data.</text>
</comment>
<evidence type="ECO:0000259" key="2">
    <source>
        <dbReference type="Pfam" id="PF05088"/>
    </source>
</evidence>
<dbReference type="Pfam" id="PF21073">
    <property type="entry name" value="GDH_HM1"/>
    <property type="match status" value="1"/>
</dbReference>
<dbReference type="PIRSF" id="PIRSF036761">
    <property type="entry name" value="GDH_Mll4104"/>
    <property type="match status" value="1"/>
</dbReference>
<dbReference type="SUPFAM" id="SSF51735">
    <property type="entry name" value="NAD(P)-binding Rossmann-fold domains"/>
    <property type="match status" value="1"/>
</dbReference>
<feature type="domain" description="NAD-specific glutamate dehydrogenase C-terminal" evidence="3">
    <location>
        <begin position="1269"/>
        <end position="1608"/>
    </location>
</feature>
<dbReference type="InterPro" id="IPR007780">
    <property type="entry name" value="NAD_Glu_DH_bac"/>
</dbReference>
<dbReference type="InterPro" id="IPR049059">
    <property type="entry name" value="NAD_Glu_DH_HM1"/>
</dbReference>
<dbReference type="InterPro" id="IPR049058">
    <property type="entry name" value="NAD_Glu_DH_HM2"/>
</dbReference>
<dbReference type="Pfam" id="PF21076">
    <property type="entry name" value="GDH_ACT2"/>
    <property type="match status" value="1"/>
</dbReference>
<dbReference type="InterPro" id="IPR049062">
    <property type="entry name" value="NAD_Glu_DH_ACT2"/>
</dbReference>
<dbReference type="InterPro" id="IPR024727">
    <property type="entry name" value="NAD_Glu_DH_N_ACT1"/>
</dbReference>
<dbReference type="InterPro" id="IPR048381">
    <property type="entry name" value="GDH_C"/>
</dbReference>
<dbReference type="InterPro" id="IPR036291">
    <property type="entry name" value="NAD(P)-bd_dom_sf"/>
</dbReference>
<dbReference type="EMBL" id="JBHRTL010000006">
    <property type="protein sequence ID" value="MFC3154864.1"/>
    <property type="molecule type" value="Genomic_DNA"/>
</dbReference>
<dbReference type="InterPro" id="IPR046346">
    <property type="entry name" value="Aminoacid_DH-like_N_sf"/>
</dbReference>
<dbReference type="Proteomes" id="UP001595548">
    <property type="component" value="Unassembled WGS sequence"/>
</dbReference>
<dbReference type="RefSeq" id="WP_382415315.1">
    <property type="nucleotide sequence ID" value="NZ_AP031500.1"/>
</dbReference>
<organism evidence="7 8">
    <name type="scientific">Gilvimarinus japonicus</name>
    <dbReference type="NCBI Taxonomy" id="1796469"/>
    <lineage>
        <taxon>Bacteria</taxon>
        <taxon>Pseudomonadati</taxon>
        <taxon>Pseudomonadota</taxon>
        <taxon>Gammaproteobacteria</taxon>
        <taxon>Cellvibrionales</taxon>
        <taxon>Cellvibrionaceae</taxon>
        <taxon>Gilvimarinus</taxon>
    </lineage>
</organism>
<dbReference type="Gene3D" id="3.40.50.720">
    <property type="entry name" value="NAD(P)-binding Rossmann-like Domain"/>
    <property type="match status" value="1"/>
</dbReference>
<evidence type="ECO:0000313" key="7">
    <source>
        <dbReference type="EMBL" id="MFC3154864.1"/>
    </source>
</evidence>
<dbReference type="Pfam" id="PF05088">
    <property type="entry name" value="Bac_GDH_CD"/>
    <property type="match status" value="1"/>
</dbReference>